<feature type="region of interest" description="Disordered" evidence="1">
    <location>
        <begin position="263"/>
        <end position="290"/>
    </location>
</feature>
<dbReference type="Proteomes" id="UP001152759">
    <property type="component" value="Chromosome 7"/>
</dbReference>
<dbReference type="AlphaFoldDB" id="A0A9P0AKT9"/>
<feature type="region of interest" description="Disordered" evidence="1">
    <location>
        <begin position="456"/>
        <end position="480"/>
    </location>
</feature>
<feature type="compositionally biased region" description="Polar residues" evidence="1">
    <location>
        <begin position="264"/>
        <end position="273"/>
    </location>
</feature>
<name>A0A9P0AKT9_BEMTA</name>
<evidence type="ECO:0000313" key="3">
    <source>
        <dbReference type="EMBL" id="CAH0392787.1"/>
    </source>
</evidence>
<gene>
    <name evidence="3" type="ORF">BEMITA_LOCUS11260</name>
</gene>
<keyword evidence="4" id="KW-1185">Reference proteome</keyword>
<sequence length="598" mass="65734">MRWYFSVTLLSALLQLSVADNPSPNPNSNPPAQPQVQVTRTSVKIARSLNPDATETMTVRTRTGDIATLIVKKREEGARSLLIPPGAEIHPSAERKDAERQSIESLRSRVRVGKSVAKEESTVSPLPAPVVINSSTVLVKENPAKNSSRDSRRLQIDSDGIPIIHGIRVPDDESDKQVWRNARVINGILVPYDKGNKKHPFNITKTATASYEWSKIKKPVTQTLHTSTVKVTLPQPGLNKWKPSSNDRVGLVTSKPYSNGFLKTDSSNLNPSWQKVDPSPPKPSVAREKYKQHPSGLWIREDETTANYEEKYVTDKIIDYIRNINKQEMYNQNNNKKFTIRDARMVRNTPTATEKTGGIQSRVLHNPGNSVYPNSLLYSPTSKAPSRVSFEDGVRTPVLQYAHPELGVQAAKVTAPSNDELMLKGDGRREQALAYFSHDIHADRSPFAFEPGLEEEAKVELPEAGPTGSTKKGRDTSGVLSRPKKTLSYFYDNQAVHAPHAPPCASRALPGYNLQQVSHEGRPELQDQRLPEPVLPGPGEREPAVLGADKRVVQGADADRDREGVGPDAAGGGAPGGGHAQDLPEPGSQRRRQGALHH</sequence>
<accession>A0A9P0AKT9</accession>
<evidence type="ECO:0000256" key="1">
    <source>
        <dbReference type="SAM" id="MobiDB-lite"/>
    </source>
</evidence>
<proteinExistence type="predicted"/>
<feature type="region of interest" description="Disordered" evidence="1">
    <location>
        <begin position="519"/>
        <end position="598"/>
    </location>
</feature>
<feature type="compositionally biased region" description="Basic residues" evidence="1">
    <location>
        <begin position="589"/>
        <end position="598"/>
    </location>
</feature>
<protein>
    <submittedName>
        <fullName evidence="3">Uncharacterized protein</fullName>
    </submittedName>
</protein>
<dbReference type="KEGG" id="btab:109032726"/>
<feature type="compositionally biased region" description="Gly residues" evidence="1">
    <location>
        <begin position="569"/>
        <end position="579"/>
    </location>
</feature>
<feature type="chain" id="PRO_5040237845" evidence="2">
    <location>
        <begin position="20"/>
        <end position="598"/>
    </location>
</feature>
<dbReference type="EMBL" id="OU963868">
    <property type="protein sequence ID" value="CAH0392787.1"/>
    <property type="molecule type" value="Genomic_DNA"/>
</dbReference>
<feature type="signal peptide" evidence="2">
    <location>
        <begin position="1"/>
        <end position="19"/>
    </location>
</feature>
<reference evidence="3" key="1">
    <citation type="submission" date="2021-12" db="EMBL/GenBank/DDBJ databases">
        <authorList>
            <person name="King R."/>
        </authorList>
    </citation>
    <scope>NUCLEOTIDE SEQUENCE</scope>
</reference>
<keyword evidence="2" id="KW-0732">Signal</keyword>
<feature type="compositionally biased region" description="Basic and acidic residues" evidence="1">
    <location>
        <begin position="519"/>
        <end position="530"/>
    </location>
</feature>
<evidence type="ECO:0000256" key="2">
    <source>
        <dbReference type="SAM" id="SignalP"/>
    </source>
</evidence>
<organism evidence="3 4">
    <name type="scientific">Bemisia tabaci</name>
    <name type="common">Sweetpotato whitefly</name>
    <name type="synonym">Aleurodes tabaci</name>
    <dbReference type="NCBI Taxonomy" id="7038"/>
    <lineage>
        <taxon>Eukaryota</taxon>
        <taxon>Metazoa</taxon>
        <taxon>Ecdysozoa</taxon>
        <taxon>Arthropoda</taxon>
        <taxon>Hexapoda</taxon>
        <taxon>Insecta</taxon>
        <taxon>Pterygota</taxon>
        <taxon>Neoptera</taxon>
        <taxon>Paraneoptera</taxon>
        <taxon>Hemiptera</taxon>
        <taxon>Sternorrhyncha</taxon>
        <taxon>Aleyrodoidea</taxon>
        <taxon>Aleyrodidae</taxon>
        <taxon>Aleyrodinae</taxon>
        <taxon>Bemisia</taxon>
    </lineage>
</organism>
<feature type="compositionally biased region" description="Basic and acidic residues" evidence="1">
    <location>
        <begin position="539"/>
        <end position="565"/>
    </location>
</feature>
<evidence type="ECO:0000313" key="4">
    <source>
        <dbReference type="Proteomes" id="UP001152759"/>
    </source>
</evidence>